<dbReference type="GO" id="GO:0003677">
    <property type="term" value="F:DNA binding"/>
    <property type="evidence" value="ECO:0007669"/>
    <property type="project" value="InterPro"/>
</dbReference>
<feature type="domain" description="DNA methylase adenine-specific" evidence="8">
    <location>
        <begin position="144"/>
        <end position="446"/>
    </location>
</feature>
<dbReference type="Pfam" id="PF02384">
    <property type="entry name" value="N6_Mtase"/>
    <property type="match status" value="1"/>
</dbReference>
<evidence type="ECO:0000313" key="10">
    <source>
        <dbReference type="EMBL" id="ACL70767.1"/>
    </source>
</evidence>
<dbReference type="eggNOG" id="COG0286">
    <property type="taxonomic scope" value="Bacteria"/>
</dbReference>
<dbReference type="Gene3D" id="3.40.50.150">
    <property type="entry name" value="Vaccinia Virus protein VP39"/>
    <property type="match status" value="1"/>
</dbReference>
<evidence type="ECO:0000256" key="6">
    <source>
        <dbReference type="ARBA" id="ARBA00022747"/>
    </source>
</evidence>
<evidence type="ECO:0000259" key="8">
    <source>
        <dbReference type="Pfam" id="PF02384"/>
    </source>
</evidence>
<dbReference type="PANTHER" id="PTHR42933">
    <property type="entry name" value="SLR6095 PROTEIN"/>
    <property type="match status" value="1"/>
</dbReference>
<comment type="similarity">
    <text evidence="1">Belongs to the N(4)/N(6)-methyltransferase family.</text>
</comment>
<comment type="catalytic activity">
    <reaction evidence="7">
        <text>a 2'-deoxyadenosine in DNA + S-adenosyl-L-methionine = an N(6)-methyl-2'-deoxyadenosine in DNA + S-adenosyl-L-homocysteine + H(+)</text>
        <dbReference type="Rhea" id="RHEA:15197"/>
        <dbReference type="Rhea" id="RHEA-COMP:12418"/>
        <dbReference type="Rhea" id="RHEA-COMP:12419"/>
        <dbReference type="ChEBI" id="CHEBI:15378"/>
        <dbReference type="ChEBI" id="CHEBI:57856"/>
        <dbReference type="ChEBI" id="CHEBI:59789"/>
        <dbReference type="ChEBI" id="CHEBI:90615"/>
        <dbReference type="ChEBI" id="CHEBI:90616"/>
        <dbReference type="EC" id="2.1.1.72"/>
    </reaction>
</comment>
<evidence type="ECO:0000259" key="9">
    <source>
        <dbReference type="Pfam" id="PF12161"/>
    </source>
</evidence>
<name>B8CZR5_HALOH</name>
<dbReference type="REBASE" id="19954">
    <property type="entry name" value="M.HorHORF20220P"/>
</dbReference>
<dbReference type="HOGENOM" id="CLU_018284_4_0_9"/>
<evidence type="ECO:0000256" key="3">
    <source>
        <dbReference type="ARBA" id="ARBA00022603"/>
    </source>
</evidence>
<dbReference type="STRING" id="373903.Hore_20220"/>
<dbReference type="PRINTS" id="PR00507">
    <property type="entry name" value="N12N6MTFRASE"/>
</dbReference>
<evidence type="ECO:0000256" key="1">
    <source>
        <dbReference type="ARBA" id="ARBA00006594"/>
    </source>
</evidence>
<organism evidence="10 11">
    <name type="scientific">Halothermothrix orenii (strain H 168 / OCM 544 / DSM 9562)</name>
    <dbReference type="NCBI Taxonomy" id="373903"/>
    <lineage>
        <taxon>Bacteria</taxon>
        <taxon>Bacillati</taxon>
        <taxon>Bacillota</taxon>
        <taxon>Clostridia</taxon>
        <taxon>Halanaerobiales</taxon>
        <taxon>Halothermotrichaceae</taxon>
        <taxon>Halothermothrix</taxon>
    </lineage>
</organism>
<keyword evidence="11" id="KW-1185">Reference proteome</keyword>
<dbReference type="SUPFAM" id="SSF53335">
    <property type="entry name" value="S-adenosyl-L-methionine-dependent methyltransferases"/>
    <property type="match status" value="1"/>
</dbReference>
<evidence type="ECO:0000313" key="11">
    <source>
        <dbReference type="Proteomes" id="UP000000719"/>
    </source>
</evidence>
<keyword evidence="6" id="KW-0680">Restriction system</keyword>
<evidence type="ECO:0000256" key="4">
    <source>
        <dbReference type="ARBA" id="ARBA00022679"/>
    </source>
</evidence>
<dbReference type="GO" id="GO:0009307">
    <property type="term" value="P:DNA restriction-modification system"/>
    <property type="evidence" value="ECO:0007669"/>
    <property type="project" value="UniProtKB-KW"/>
</dbReference>
<dbReference type="Proteomes" id="UP000000719">
    <property type="component" value="Chromosome"/>
</dbReference>
<dbReference type="RefSeq" id="WP_015923736.1">
    <property type="nucleotide sequence ID" value="NC_011899.1"/>
</dbReference>
<dbReference type="InterPro" id="IPR022749">
    <property type="entry name" value="D12N6_MeTrfase_N"/>
</dbReference>
<dbReference type="AlphaFoldDB" id="B8CZR5"/>
<accession>B8CZR5</accession>
<reference evidence="10 11" key="1">
    <citation type="journal article" date="2009" name="PLoS ONE">
        <title>Genome analysis of the anaerobic thermohalophilic bacterium Halothermothrix orenii.</title>
        <authorList>
            <person name="Mavromatis K."/>
            <person name="Ivanova N."/>
            <person name="Anderson I."/>
            <person name="Lykidis A."/>
            <person name="Hooper S.D."/>
            <person name="Sun H."/>
            <person name="Kunin V."/>
            <person name="Lapidus A."/>
            <person name="Hugenholtz P."/>
            <person name="Patel B."/>
            <person name="Kyrpides N.C."/>
        </authorList>
    </citation>
    <scope>NUCLEOTIDE SEQUENCE [LARGE SCALE GENOMIC DNA]</scope>
    <source>
        <strain evidence="11">H 168 / OCM 544 / DSM 9562</strain>
    </source>
</reference>
<dbReference type="PANTHER" id="PTHR42933:SF4">
    <property type="entry name" value="TYPE I RESTRICTION ENZYME ECOKI METHYLASE SUBUNIT"/>
    <property type="match status" value="1"/>
</dbReference>
<keyword evidence="5" id="KW-0949">S-adenosyl-L-methionine</keyword>
<evidence type="ECO:0000256" key="2">
    <source>
        <dbReference type="ARBA" id="ARBA00011900"/>
    </source>
</evidence>
<evidence type="ECO:0000256" key="7">
    <source>
        <dbReference type="ARBA" id="ARBA00047942"/>
    </source>
</evidence>
<dbReference type="GO" id="GO:0032259">
    <property type="term" value="P:methylation"/>
    <property type="evidence" value="ECO:0007669"/>
    <property type="project" value="UniProtKB-KW"/>
</dbReference>
<proteinExistence type="inferred from homology"/>
<dbReference type="Gene3D" id="1.20.1260.30">
    <property type="match status" value="1"/>
</dbReference>
<dbReference type="GO" id="GO:0008170">
    <property type="term" value="F:N-methyltransferase activity"/>
    <property type="evidence" value="ECO:0007669"/>
    <property type="project" value="InterPro"/>
</dbReference>
<dbReference type="EC" id="2.1.1.72" evidence="2"/>
<dbReference type="KEGG" id="hor:Hore_20220"/>
<dbReference type="EMBL" id="CP001098">
    <property type="protein sequence ID" value="ACL70767.1"/>
    <property type="molecule type" value="Genomic_DNA"/>
</dbReference>
<dbReference type="InterPro" id="IPR002052">
    <property type="entry name" value="DNA_methylase_N6_adenine_CS"/>
</dbReference>
<dbReference type="InterPro" id="IPR038333">
    <property type="entry name" value="T1MK-like_N_sf"/>
</dbReference>
<dbReference type="GO" id="GO:0009007">
    <property type="term" value="F:site-specific DNA-methyltransferase (adenine-specific) activity"/>
    <property type="evidence" value="ECO:0007669"/>
    <property type="project" value="UniProtKB-EC"/>
</dbReference>
<evidence type="ECO:0000256" key="5">
    <source>
        <dbReference type="ARBA" id="ARBA00022691"/>
    </source>
</evidence>
<keyword evidence="4" id="KW-0808">Transferase</keyword>
<keyword evidence="3 10" id="KW-0489">Methyltransferase</keyword>
<dbReference type="PROSITE" id="PS00092">
    <property type="entry name" value="N6_MTASE"/>
    <property type="match status" value="1"/>
</dbReference>
<dbReference type="InterPro" id="IPR003356">
    <property type="entry name" value="DNA_methylase_A-5"/>
</dbReference>
<dbReference type="OrthoDB" id="9814572at2"/>
<protein>
    <recommendedName>
        <fullName evidence="2">site-specific DNA-methyltransferase (adenine-specific)</fullName>
        <ecNumber evidence="2">2.1.1.72</ecNumber>
    </recommendedName>
</protein>
<sequence length="484" mass="56617">MTLTNFVKNVQDIMRMDSGVDGDAQRISQLTWMLFLKIFDTKEQEEWAFEDDYDLKGPFVPEKYQWGNWAGVRKADRMSSDELIEFVEELFKELKNLSVDEHTDRRKILVRDVFEDSNNYMKSGVLLWQVIDKINEIDFGDYKERHAFNDIYETILKDLQSAGNAGEYYTPRAVTDFVIDRLNPQIGEKVADFACGTGGFLISALEHMKASKENLTTEESETIKNSLHGIEKKPMPHLLCCTNMILHDIDFPDILHQNSLATNVRDYPEEKKYDVIAMNPPFGGTEEEGIKMNFPAEYRTSETADLFMTLILHRIKKGGRVGIVLPDGFLFGNDNAKIVIKKKLLNEFNLHTIVRLPNGVFAPYTDINTNLLFFDYNGTGTEEVWYYEHQLPEGYKKYTKTKPIRMEEFKAEQEWWDKREENEFAWKVSKEEIIERDYNLDFKNRNVEEEDLDHPEVILKKYNEAVKEVEEIQEKIIAELRKLL</sequence>
<dbReference type="InterPro" id="IPR029063">
    <property type="entry name" value="SAM-dependent_MTases_sf"/>
</dbReference>
<gene>
    <name evidence="10" type="ordered locus">Hore_20220</name>
</gene>
<feature type="domain" description="N6 adenine-specific DNA methyltransferase N-terminal" evidence="9">
    <location>
        <begin position="3"/>
        <end position="134"/>
    </location>
</feature>
<dbReference type="InterPro" id="IPR051537">
    <property type="entry name" value="DNA_Adenine_Mtase"/>
</dbReference>
<dbReference type="Pfam" id="PF12161">
    <property type="entry name" value="HsdM_N"/>
    <property type="match status" value="1"/>
</dbReference>